<keyword evidence="1 2" id="KW-0812">Transmembrane</keyword>
<reference evidence="2" key="1">
    <citation type="submission" date="2019-03" db="EMBL/GenBank/DDBJ databases">
        <title>Single cell metagenomics reveals metabolic interactions within the superorganism composed of flagellate Streblomastix strix and complex community of Bacteroidetes bacteria on its surface.</title>
        <authorList>
            <person name="Treitli S.C."/>
            <person name="Kolisko M."/>
            <person name="Husnik F."/>
            <person name="Keeling P."/>
            <person name="Hampl V."/>
        </authorList>
    </citation>
    <scope>NUCLEOTIDE SEQUENCE</scope>
    <source>
        <strain evidence="2">STM</strain>
    </source>
</reference>
<dbReference type="EMBL" id="SNRY01002098">
    <property type="protein sequence ID" value="KAA6326808.1"/>
    <property type="molecule type" value="Genomic_DNA"/>
</dbReference>
<dbReference type="GO" id="GO:0044874">
    <property type="term" value="P:lipoprotein localization to outer membrane"/>
    <property type="evidence" value="ECO:0007669"/>
    <property type="project" value="TreeGrafter"/>
</dbReference>
<keyword evidence="1" id="KW-0472">Membrane</keyword>
<sequence length="232" mass="25761">MNLPFLIAKRYLFSKKKHNAVNIISAVSVCGVTLATLTLVCTLSVFNGFQDTVTGFFTAFDPELKVTAREGKVFDAQAGCIRQLRSLPEIAVLTETLEENAMVQYKDRQIMAVIKGVEDNFKQLTAIDSILYGSGEFMLHDPIVEYGIPGMEMVSKLGTGVQFTGYLSVYAPKRNAPINMNNPASSFNRGYLYSPGVAFMVNQQKYDGEYILTSLNFARRLLDYTTEVSAIE</sequence>
<organism evidence="2">
    <name type="scientific">termite gut metagenome</name>
    <dbReference type="NCBI Taxonomy" id="433724"/>
    <lineage>
        <taxon>unclassified sequences</taxon>
        <taxon>metagenomes</taxon>
        <taxon>organismal metagenomes</taxon>
    </lineage>
</organism>
<comment type="caution">
    <text evidence="2">The sequence shown here is derived from an EMBL/GenBank/DDBJ whole genome shotgun (WGS) entry which is preliminary data.</text>
</comment>
<name>A0A5J4QZW9_9ZZZZ</name>
<dbReference type="InterPro" id="IPR051447">
    <property type="entry name" value="Lipoprotein-release_system"/>
</dbReference>
<dbReference type="GO" id="GO:0098797">
    <property type="term" value="C:plasma membrane protein complex"/>
    <property type="evidence" value="ECO:0007669"/>
    <property type="project" value="TreeGrafter"/>
</dbReference>
<protein>
    <submittedName>
        <fullName evidence="2">Lipoprotein-releasing system transmembrane protein LolE</fullName>
    </submittedName>
</protein>
<dbReference type="PANTHER" id="PTHR30489">
    <property type="entry name" value="LIPOPROTEIN-RELEASING SYSTEM TRANSMEMBRANE PROTEIN LOLE"/>
    <property type="match status" value="1"/>
</dbReference>
<keyword evidence="2" id="KW-0449">Lipoprotein</keyword>
<gene>
    <name evidence="2" type="ORF">EZS27_024132</name>
</gene>
<dbReference type="PANTHER" id="PTHR30489:SF0">
    <property type="entry name" value="LIPOPROTEIN-RELEASING SYSTEM TRANSMEMBRANE PROTEIN LOLE"/>
    <property type="match status" value="1"/>
</dbReference>
<keyword evidence="1" id="KW-1133">Transmembrane helix</keyword>
<evidence type="ECO:0000313" key="2">
    <source>
        <dbReference type="EMBL" id="KAA6326808.1"/>
    </source>
</evidence>
<dbReference type="AlphaFoldDB" id="A0A5J4QZW9"/>
<accession>A0A5J4QZW9</accession>
<feature type="non-terminal residue" evidence="2">
    <location>
        <position position="232"/>
    </location>
</feature>
<proteinExistence type="predicted"/>
<feature type="transmembrane region" description="Helical" evidence="1">
    <location>
        <begin position="21"/>
        <end position="46"/>
    </location>
</feature>
<evidence type="ECO:0000256" key="1">
    <source>
        <dbReference type="SAM" id="Phobius"/>
    </source>
</evidence>